<protein>
    <submittedName>
        <fullName evidence="2">Uncharacterized protein</fullName>
    </submittedName>
</protein>
<dbReference type="KEGG" id="plon:Pla110_21710"/>
<keyword evidence="3" id="KW-1185">Reference proteome</keyword>
<sequence length="58" mass="6549">MTWLNIWLVVLAISLLSFLIMMIVIGGGAIKELKMTFDDLRADTDEATSHPEELDKEI</sequence>
<dbReference type="Proteomes" id="UP000317178">
    <property type="component" value="Chromosome"/>
</dbReference>
<evidence type="ECO:0000256" key="1">
    <source>
        <dbReference type="SAM" id="Phobius"/>
    </source>
</evidence>
<feature type="transmembrane region" description="Helical" evidence="1">
    <location>
        <begin position="6"/>
        <end position="30"/>
    </location>
</feature>
<dbReference type="RefSeq" id="WP_197440646.1">
    <property type="nucleotide sequence ID" value="NZ_CP036281.1"/>
</dbReference>
<keyword evidence="1" id="KW-1133">Transmembrane helix</keyword>
<reference evidence="2 3" key="1">
    <citation type="submission" date="2019-02" db="EMBL/GenBank/DDBJ databases">
        <title>Deep-cultivation of Planctomycetes and their phenomic and genomic characterization uncovers novel biology.</title>
        <authorList>
            <person name="Wiegand S."/>
            <person name="Jogler M."/>
            <person name="Boedeker C."/>
            <person name="Pinto D."/>
            <person name="Vollmers J."/>
            <person name="Rivas-Marin E."/>
            <person name="Kohn T."/>
            <person name="Peeters S.H."/>
            <person name="Heuer A."/>
            <person name="Rast P."/>
            <person name="Oberbeckmann S."/>
            <person name="Bunk B."/>
            <person name="Jeske O."/>
            <person name="Meyerdierks A."/>
            <person name="Storesund J.E."/>
            <person name="Kallscheuer N."/>
            <person name="Luecker S."/>
            <person name="Lage O.M."/>
            <person name="Pohl T."/>
            <person name="Merkel B.J."/>
            <person name="Hornburger P."/>
            <person name="Mueller R.-W."/>
            <person name="Bruemmer F."/>
            <person name="Labrenz M."/>
            <person name="Spormann A.M."/>
            <person name="Op den Camp H."/>
            <person name="Overmann J."/>
            <person name="Amann R."/>
            <person name="Jetten M.S.M."/>
            <person name="Mascher T."/>
            <person name="Medema M.H."/>
            <person name="Devos D.P."/>
            <person name="Kaster A.-K."/>
            <person name="Ovreas L."/>
            <person name="Rohde M."/>
            <person name="Galperin M.Y."/>
            <person name="Jogler C."/>
        </authorList>
    </citation>
    <scope>NUCLEOTIDE SEQUENCE [LARGE SCALE GENOMIC DNA]</scope>
    <source>
        <strain evidence="2 3">Pla110</strain>
    </source>
</reference>
<name>A0A518CMI3_9PLAN</name>
<accession>A0A518CMI3</accession>
<evidence type="ECO:0000313" key="2">
    <source>
        <dbReference type="EMBL" id="QDU80441.1"/>
    </source>
</evidence>
<keyword evidence="1" id="KW-0812">Transmembrane</keyword>
<gene>
    <name evidence="2" type="ORF">Pla110_21710</name>
</gene>
<evidence type="ECO:0000313" key="3">
    <source>
        <dbReference type="Proteomes" id="UP000317178"/>
    </source>
</evidence>
<organism evidence="2 3">
    <name type="scientific">Polystyrenella longa</name>
    <dbReference type="NCBI Taxonomy" id="2528007"/>
    <lineage>
        <taxon>Bacteria</taxon>
        <taxon>Pseudomonadati</taxon>
        <taxon>Planctomycetota</taxon>
        <taxon>Planctomycetia</taxon>
        <taxon>Planctomycetales</taxon>
        <taxon>Planctomycetaceae</taxon>
        <taxon>Polystyrenella</taxon>
    </lineage>
</organism>
<keyword evidence="1" id="KW-0472">Membrane</keyword>
<dbReference type="AlphaFoldDB" id="A0A518CMI3"/>
<proteinExistence type="predicted"/>
<dbReference type="EMBL" id="CP036281">
    <property type="protein sequence ID" value="QDU80441.1"/>
    <property type="molecule type" value="Genomic_DNA"/>
</dbReference>